<organism evidence="2 3">
    <name type="scientific">Litoreibacter ascidiaceicola</name>
    <dbReference type="NCBI Taxonomy" id="1486859"/>
    <lineage>
        <taxon>Bacteria</taxon>
        <taxon>Pseudomonadati</taxon>
        <taxon>Pseudomonadota</taxon>
        <taxon>Alphaproteobacteria</taxon>
        <taxon>Rhodobacterales</taxon>
        <taxon>Roseobacteraceae</taxon>
        <taxon>Litoreibacter</taxon>
    </lineage>
</organism>
<name>A0A1M4T324_9RHOB</name>
<gene>
    <name evidence="2" type="ORF">SAMN05444273_101284</name>
</gene>
<dbReference type="STRING" id="1486859.SAMN05444273_101284"/>
<dbReference type="AlphaFoldDB" id="A0A1M4T324"/>
<dbReference type="RefSeq" id="WP_073139363.1">
    <property type="nucleotide sequence ID" value="NZ_FQUV01000001.1"/>
</dbReference>
<sequence length="60" mass="6800">MAKLLFKRGYRNAYIQGANPLNLNVKTMVGPAYTLRYIPTRPGTDPLGKFREPDHRNGLP</sequence>
<dbReference type="OrthoDB" id="9805307at2"/>
<accession>A0A1M4T324</accession>
<evidence type="ECO:0000256" key="1">
    <source>
        <dbReference type="SAM" id="MobiDB-lite"/>
    </source>
</evidence>
<dbReference type="EMBL" id="FQUV01000001">
    <property type="protein sequence ID" value="SHE38804.1"/>
    <property type="molecule type" value="Genomic_DNA"/>
</dbReference>
<feature type="compositionally biased region" description="Basic and acidic residues" evidence="1">
    <location>
        <begin position="48"/>
        <end position="60"/>
    </location>
</feature>
<feature type="region of interest" description="Disordered" evidence="1">
    <location>
        <begin position="41"/>
        <end position="60"/>
    </location>
</feature>
<protein>
    <submittedName>
        <fullName evidence="2">Uncharacterized protein</fullName>
    </submittedName>
</protein>
<dbReference type="Proteomes" id="UP000184144">
    <property type="component" value="Unassembled WGS sequence"/>
</dbReference>
<keyword evidence="3" id="KW-1185">Reference proteome</keyword>
<proteinExistence type="predicted"/>
<evidence type="ECO:0000313" key="3">
    <source>
        <dbReference type="Proteomes" id="UP000184144"/>
    </source>
</evidence>
<reference evidence="3" key="1">
    <citation type="submission" date="2016-11" db="EMBL/GenBank/DDBJ databases">
        <authorList>
            <person name="Varghese N."/>
            <person name="Submissions S."/>
        </authorList>
    </citation>
    <scope>NUCLEOTIDE SEQUENCE [LARGE SCALE GENOMIC DNA]</scope>
    <source>
        <strain evidence="3">DSM 100566</strain>
    </source>
</reference>
<evidence type="ECO:0000313" key="2">
    <source>
        <dbReference type="EMBL" id="SHE38804.1"/>
    </source>
</evidence>